<reference evidence="4 6" key="2">
    <citation type="submission" date="2018-12" db="EMBL/GenBank/DDBJ databases">
        <authorList>
            <consortium name="Pathogen Informatics"/>
        </authorList>
    </citation>
    <scope>NUCLEOTIDE SEQUENCE [LARGE SCALE GENOMIC DNA]</scope>
    <source>
        <strain evidence="4 6">NCTC949</strain>
    </source>
</reference>
<evidence type="ECO:0000313" key="6">
    <source>
        <dbReference type="Proteomes" id="UP000271380"/>
    </source>
</evidence>
<dbReference type="EMBL" id="CP011312">
    <property type="protein sequence ID" value="AKE41338.1"/>
    <property type="molecule type" value="Genomic_DNA"/>
</dbReference>
<keyword evidence="5" id="KW-1185">Reference proteome</keyword>
<name>A0A0F6R205_9CORY</name>
<dbReference type="EMBL" id="LR134377">
    <property type="protein sequence ID" value="VEH08614.1"/>
    <property type="molecule type" value="Genomic_DNA"/>
</dbReference>
<organism evidence="3 5">
    <name type="scientific">Corynebacterium kutscheri</name>
    <dbReference type="NCBI Taxonomy" id="35755"/>
    <lineage>
        <taxon>Bacteria</taxon>
        <taxon>Bacillati</taxon>
        <taxon>Actinomycetota</taxon>
        <taxon>Actinomycetes</taxon>
        <taxon>Mycobacteriales</taxon>
        <taxon>Corynebacteriaceae</taxon>
        <taxon>Corynebacterium</taxon>
    </lineage>
</organism>
<keyword evidence="1" id="KW-1133">Transmembrane helix</keyword>
<evidence type="ECO:0000313" key="3">
    <source>
        <dbReference type="EMBL" id="AKE41338.1"/>
    </source>
</evidence>
<evidence type="ECO:0008006" key="7">
    <source>
        <dbReference type="Google" id="ProtNLM"/>
    </source>
</evidence>
<keyword evidence="1" id="KW-0812">Transmembrane</keyword>
<evidence type="ECO:0000313" key="5">
    <source>
        <dbReference type="Proteomes" id="UP000033457"/>
    </source>
</evidence>
<reference evidence="3 5" key="1">
    <citation type="journal article" date="2015" name="Genome Announc.">
        <title>Complete Genome Sequence of Corynebacterium kutscheri DSM 20755, a Corynebacterial Type Strain with Remarkably Low G+C Content of Chromosomal DNA.</title>
        <authorList>
            <person name="Ruckert C."/>
            <person name="Albersmeier A."/>
            <person name="Winkler A."/>
            <person name="Tauch A."/>
        </authorList>
    </citation>
    <scope>NUCLEOTIDE SEQUENCE [LARGE SCALE GENOMIC DNA]</scope>
    <source>
        <strain evidence="3 5">DSM 20755</strain>
    </source>
</reference>
<gene>
    <name evidence="4" type="ORF">NCTC949_01729</name>
    <name evidence="3" type="ORF">UL82_05815</name>
</gene>
<feature type="signal peptide" evidence="2">
    <location>
        <begin position="1"/>
        <end position="27"/>
    </location>
</feature>
<keyword evidence="1" id="KW-0472">Membrane</keyword>
<protein>
    <recommendedName>
        <fullName evidence="7">Secreted protein</fullName>
    </recommendedName>
</protein>
<dbReference type="KEGG" id="cku:UL82_05815"/>
<sequence length="85" mass="8768">MSLRKGIAAVATATALTCATVSVPAHAETTTQEITTQTTAEKQDSGSSSNLDVKEIAAWASIVSTIIGIATALLTFTGKLQNFLK</sequence>
<accession>A0A0F6R205</accession>
<dbReference type="HOGENOM" id="CLU_161882_0_0_11"/>
<dbReference type="AlphaFoldDB" id="A0A0F6R205"/>
<feature type="chain" id="PRO_5043120100" description="Secreted protein" evidence="2">
    <location>
        <begin position="28"/>
        <end position="85"/>
    </location>
</feature>
<proteinExistence type="predicted"/>
<dbReference type="Proteomes" id="UP000033457">
    <property type="component" value="Chromosome"/>
</dbReference>
<evidence type="ECO:0000256" key="2">
    <source>
        <dbReference type="SAM" id="SignalP"/>
    </source>
</evidence>
<evidence type="ECO:0000256" key="1">
    <source>
        <dbReference type="SAM" id="Phobius"/>
    </source>
</evidence>
<keyword evidence="2" id="KW-0732">Signal</keyword>
<dbReference type="RefSeq" id="WP_046439575.1">
    <property type="nucleotide sequence ID" value="NZ_CP011312.1"/>
</dbReference>
<evidence type="ECO:0000313" key="4">
    <source>
        <dbReference type="EMBL" id="VEH08614.1"/>
    </source>
</evidence>
<feature type="transmembrane region" description="Helical" evidence="1">
    <location>
        <begin position="56"/>
        <end position="76"/>
    </location>
</feature>
<dbReference type="Proteomes" id="UP000271380">
    <property type="component" value="Chromosome"/>
</dbReference>